<dbReference type="InterPro" id="IPR041642">
    <property type="entry name" value="KstR_C"/>
</dbReference>
<keyword evidence="1 2" id="KW-0238">DNA-binding</keyword>
<accession>A0AA91M2U7</accession>
<evidence type="ECO:0000256" key="1">
    <source>
        <dbReference type="ARBA" id="ARBA00023125"/>
    </source>
</evidence>
<reference evidence="4 5" key="1">
    <citation type="submission" date="2017-02" db="EMBL/GenBank/DDBJ databases">
        <title>The new phylogeny of genus Mycobacterium.</title>
        <authorList>
            <person name="Tortoli E."/>
            <person name="Trovato A."/>
            <person name="Cirillo D.M."/>
        </authorList>
    </citation>
    <scope>NUCLEOTIDE SEQUENCE [LARGE SCALE GENOMIC DNA]</scope>
    <source>
        <strain evidence="4 5">DSM 45633</strain>
    </source>
</reference>
<protein>
    <recommendedName>
        <fullName evidence="3">HTH tetR-type domain-containing protein</fullName>
    </recommendedName>
</protein>
<evidence type="ECO:0000313" key="4">
    <source>
        <dbReference type="EMBL" id="ORA98332.1"/>
    </source>
</evidence>
<dbReference type="PANTHER" id="PTHR30055:SF242">
    <property type="entry name" value="HTH-TYPE TRANSCRIPTIONAL REPRESSOR KSTR"/>
    <property type="match status" value="1"/>
</dbReference>
<feature type="domain" description="HTH tetR-type" evidence="3">
    <location>
        <begin position="6"/>
        <end position="66"/>
    </location>
</feature>
<dbReference type="Pfam" id="PF00440">
    <property type="entry name" value="TetR_N"/>
    <property type="match status" value="1"/>
</dbReference>
<dbReference type="PROSITE" id="PS50977">
    <property type="entry name" value="HTH_TETR_2"/>
    <property type="match status" value="1"/>
</dbReference>
<dbReference type="Pfam" id="PF17925">
    <property type="entry name" value="TetR_C_20"/>
    <property type="match status" value="1"/>
</dbReference>
<organism evidence="4 5">
    <name type="scientific">Mycolicibacter minnesotensis</name>
    <dbReference type="NCBI Taxonomy" id="1118379"/>
    <lineage>
        <taxon>Bacteria</taxon>
        <taxon>Bacillati</taxon>
        <taxon>Actinomycetota</taxon>
        <taxon>Actinomycetes</taxon>
        <taxon>Mycobacteriales</taxon>
        <taxon>Mycobacteriaceae</taxon>
        <taxon>Mycolicibacter</taxon>
    </lineage>
</organism>
<dbReference type="GO" id="GO:0003700">
    <property type="term" value="F:DNA-binding transcription factor activity"/>
    <property type="evidence" value="ECO:0007669"/>
    <property type="project" value="TreeGrafter"/>
</dbReference>
<feature type="DNA-binding region" description="H-T-H motif" evidence="2">
    <location>
        <begin position="29"/>
        <end position="48"/>
    </location>
</feature>
<evidence type="ECO:0000313" key="5">
    <source>
        <dbReference type="Proteomes" id="UP000192320"/>
    </source>
</evidence>
<dbReference type="GO" id="GO:0000976">
    <property type="term" value="F:transcription cis-regulatory region binding"/>
    <property type="evidence" value="ECO:0007669"/>
    <property type="project" value="TreeGrafter"/>
</dbReference>
<dbReference type="AlphaFoldDB" id="A0AA91M2U7"/>
<evidence type="ECO:0000256" key="2">
    <source>
        <dbReference type="PROSITE-ProRule" id="PRU00335"/>
    </source>
</evidence>
<gene>
    <name evidence="4" type="ORF">BST33_16940</name>
</gene>
<name>A0AA91M2U7_9MYCO</name>
<keyword evidence="5" id="KW-1185">Reference proteome</keyword>
<dbReference type="PANTHER" id="PTHR30055">
    <property type="entry name" value="HTH-TYPE TRANSCRIPTIONAL REGULATOR RUTR"/>
    <property type="match status" value="1"/>
</dbReference>
<evidence type="ECO:0000259" key="3">
    <source>
        <dbReference type="PROSITE" id="PS50977"/>
    </source>
</evidence>
<proteinExistence type="predicted"/>
<sequence length="206" mass="22716">MVRSGPAQQRARIVLAARQQAVNGYASVHIRSVADSAGVSPTALYQHFSSKDDLLVYCLHSWLDDFKAATTPTPSRPADPYRRLQLVVDALTERMSSTPRFADTVARAYLHAVGSAARGATLVRETLIAIFVEAVGDPNSPDHEHLRHVAALVADVWITNILAIAQNRTTPEELQNRLSWTISAIRSNSARQSRPTNVLRQRIRTS</sequence>
<dbReference type="InterPro" id="IPR050109">
    <property type="entry name" value="HTH-type_TetR-like_transc_reg"/>
</dbReference>
<dbReference type="Gene3D" id="1.10.357.10">
    <property type="entry name" value="Tetracycline Repressor, domain 2"/>
    <property type="match status" value="1"/>
</dbReference>
<comment type="caution">
    <text evidence="4">The sequence shown here is derived from an EMBL/GenBank/DDBJ whole genome shotgun (WGS) entry which is preliminary data.</text>
</comment>
<dbReference type="InterPro" id="IPR009057">
    <property type="entry name" value="Homeodomain-like_sf"/>
</dbReference>
<dbReference type="EMBL" id="MVHZ01000023">
    <property type="protein sequence ID" value="ORA98332.1"/>
    <property type="molecule type" value="Genomic_DNA"/>
</dbReference>
<dbReference type="InterPro" id="IPR001647">
    <property type="entry name" value="HTH_TetR"/>
</dbReference>
<dbReference type="SUPFAM" id="SSF46689">
    <property type="entry name" value="Homeodomain-like"/>
    <property type="match status" value="1"/>
</dbReference>
<dbReference type="Proteomes" id="UP000192320">
    <property type="component" value="Unassembled WGS sequence"/>
</dbReference>